<keyword evidence="3" id="KW-0479">Metal-binding</keyword>
<name>A0ABU5E0L1_9PROT</name>
<dbReference type="PRINTS" id="PR00608">
    <property type="entry name" value="CYTCHROMECII"/>
</dbReference>
<evidence type="ECO:0000256" key="1">
    <source>
        <dbReference type="ARBA" id="ARBA00022448"/>
    </source>
</evidence>
<accession>A0ABU5E0L1</accession>
<dbReference type="Proteomes" id="UP001271769">
    <property type="component" value="Unassembled WGS sequence"/>
</dbReference>
<evidence type="ECO:0000313" key="7">
    <source>
        <dbReference type="EMBL" id="MDY0873126.1"/>
    </source>
</evidence>
<gene>
    <name evidence="7" type="ORF">SMD31_14385</name>
</gene>
<keyword evidence="4" id="KW-0249">Electron transport</keyword>
<evidence type="ECO:0000256" key="2">
    <source>
        <dbReference type="ARBA" id="ARBA00022617"/>
    </source>
</evidence>
<sequence>MKVTKLRLALLGLILAGCATGLGHDREEAMETIGGAFKPIGAMAKAGTFDQAEVSEKAKVIAMELEHFGTLFPDASDKSGTTEKVWSDRAGFDAARNDARAAALELAAVTDAAAFPGAVKKLGDACGACHSTYRADF</sequence>
<dbReference type="RefSeq" id="WP_320501591.1">
    <property type="nucleotide sequence ID" value="NZ_JAXCLX010000002.1"/>
</dbReference>
<reference evidence="7 8" key="1">
    <citation type="journal article" date="2013" name="Antonie Van Leeuwenhoek">
        <title>Dongia rigui sp. nov., isolated from freshwater of a large wetland in Korea.</title>
        <authorList>
            <person name="Baik K.S."/>
            <person name="Hwang Y.M."/>
            <person name="Choi J.S."/>
            <person name="Kwon J."/>
            <person name="Seong C.N."/>
        </authorList>
    </citation>
    <scope>NUCLEOTIDE SEQUENCE [LARGE SCALE GENOMIC DNA]</scope>
    <source>
        <strain evidence="7 8">04SU4-P</strain>
    </source>
</reference>
<evidence type="ECO:0000256" key="4">
    <source>
        <dbReference type="ARBA" id="ARBA00022982"/>
    </source>
</evidence>
<dbReference type="InterPro" id="IPR010980">
    <property type="entry name" value="Cyt_c/b562"/>
</dbReference>
<protein>
    <submittedName>
        <fullName evidence="7">Cytochrome c</fullName>
    </submittedName>
</protein>
<keyword evidence="1" id="KW-0813">Transport</keyword>
<keyword evidence="5" id="KW-0408">Iron</keyword>
<evidence type="ECO:0000256" key="6">
    <source>
        <dbReference type="SAM" id="SignalP"/>
    </source>
</evidence>
<keyword evidence="6" id="KW-0732">Signal</keyword>
<dbReference type="SUPFAM" id="SSF47175">
    <property type="entry name" value="Cytochromes"/>
    <property type="match status" value="1"/>
</dbReference>
<dbReference type="InterPro" id="IPR015984">
    <property type="entry name" value="Cyt_c_prime_subgr"/>
</dbReference>
<dbReference type="PROSITE" id="PS51009">
    <property type="entry name" value="CYTCII"/>
    <property type="match status" value="1"/>
</dbReference>
<dbReference type="EMBL" id="JAXCLX010000002">
    <property type="protein sequence ID" value="MDY0873126.1"/>
    <property type="molecule type" value="Genomic_DNA"/>
</dbReference>
<dbReference type="Pfam" id="PF01322">
    <property type="entry name" value="Cytochrom_C_2"/>
    <property type="match status" value="1"/>
</dbReference>
<feature type="signal peptide" evidence="6">
    <location>
        <begin position="1"/>
        <end position="21"/>
    </location>
</feature>
<dbReference type="InterPro" id="IPR012127">
    <property type="entry name" value="Cyt_c_prime"/>
</dbReference>
<evidence type="ECO:0000256" key="5">
    <source>
        <dbReference type="ARBA" id="ARBA00023004"/>
    </source>
</evidence>
<keyword evidence="2" id="KW-0349">Heme</keyword>
<comment type="caution">
    <text evidence="7">The sequence shown here is derived from an EMBL/GenBank/DDBJ whole genome shotgun (WGS) entry which is preliminary data.</text>
</comment>
<dbReference type="PROSITE" id="PS51257">
    <property type="entry name" value="PROKAR_LIPOPROTEIN"/>
    <property type="match status" value="1"/>
</dbReference>
<evidence type="ECO:0000256" key="3">
    <source>
        <dbReference type="ARBA" id="ARBA00022723"/>
    </source>
</evidence>
<evidence type="ECO:0000313" key="8">
    <source>
        <dbReference type="Proteomes" id="UP001271769"/>
    </source>
</evidence>
<keyword evidence="8" id="KW-1185">Reference proteome</keyword>
<dbReference type="Gene3D" id="1.20.120.10">
    <property type="entry name" value="Cytochrome c/b562"/>
    <property type="match status" value="1"/>
</dbReference>
<feature type="chain" id="PRO_5047141038" evidence="6">
    <location>
        <begin position="22"/>
        <end position="137"/>
    </location>
</feature>
<proteinExistence type="predicted"/>
<dbReference type="InterPro" id="IPR002321">
    <property type="entry name" value="Cyt_c_II"/>
</dbReference>
<organism evidence="7 8">
    <name type="scientific">Dongia rigui</name>
    <dbReference type="NCBI Taxonomy" id="940149"/>
    <lineage>
        <taxon>Bacteria</taxon>
        <taxon>Pseudomonadati</taxon>
        <taxon>Pseudomonadota</taxon>
        <taxon>Alphaproteobacteria</taxon>
        <taxon>Rhodospirillales</taxon>
        <taxon>Dongiaceae</taxon>
        <taxon>Dongia</taxon>
    </lineage>
</organism>
<dbReference type="PIRSF" id="PIRSF000027">
    <property type="entry name" value="Cytc_c_prime"/>
    <property type="match status" value="1"/>
</dbReference>